<protein>
    <submittedName>
        <fullName evidence="1">Uncharacterized protein</fullName>
    </submittedName>
</protein>
<comment type="caution">
    <text evidence="1">The sequence shown here is derived from an EMBL/GenBank/DDBJ whole genome shotgun (WGS) entry which is preliminary data.</text>
</comment>
<name>A0ABS2Q1Q9_9BACL</name>
<gene>
    <name evidence="1" type="ORF">JOD45_002429</name>
</gene>
<evidence type="ECO:0000313" key="2">
    <source>
        <dbReference type="Proteomes" id="UP000808914"/>
    </source>
</evidence>
<dbReference type="Proteomes" id="UP000808914">
    <property type="component" value="Unassembled WGS sequence"/>
</dbReference>
<accession>A0ABS2Q1Q9</accession>
<reference evidence="1 2" key="1">
    <citation type="submission" date="2021-01" db="EMBL/GenBank/DDBJ databases">
        <title>Genomic Encyclopedia of Type Strains, Phase IV (KMG-IV): sequencing the most valuable type-strain genomes for metagenomic binning, comparative biology and taxonomic classification.</title>
        <authorList>
            <person name="Goeker M."/>
        </authorList>
    </citation>
    <scope>NUCLEOTIDE SEQUENCE [LARGE SCALE GENOMIC DNA]</scope>
    <source>
        <strain evidence="1 2">DSM 28236</strain>
    </source>
</reference>
<evidence type="ECO:0000313" key="1">
    <source>
        <dbReference type="EMBL" id="MBM7646203.1"/>
    </source>
</evidence>
<dbReference type="EMBL" id="JAFBER010000017">
    <property type="protein sequence ID" value="MBM7646203.1"/>
    <property type="molecule type" value="Genomic_DNA"/>
</dbReference>
<proteinExistence type="predicted"/>
<keyword evidence="2" id="KW-1185">Reference proteome</keyword>
<sequence>MVIFTLPLTFILNQALITVPKDYKVDSFFLGEILHAFIFYISFKWRFKNV</sequence>
<organism evidence="1 2">
    <name type="scientific">Scopulibacillus daqui</name>
    <dbReference type="NCBI Taxonomy" id="1469162"/>
    <lineage>
        <taxon>Bacteria</taxon>
        <taxon>Bacillati</taxon>
        <taxon>Bacillota</taxon>
        <taxon>Bacilli</taxon>
        <taxon>Bacillales</taxon>
        <taxon>Sporolactobacillaceae</taxon>
        <taxon>Scopulibacillus</taxon>
    </lineage>
</organism>